<dbReference type="GO" id="GO:0003700">
    <property type="term" value="F:DNA-binding transcription factor activity"/>
    <property type="evidence" value="ECO:0007669"/>
    <property type="project" value="InterPro"/>
</dbReference>
<dbReference type="InterPro" id="IPR005024">
    <property type="entry name" value="Snf7_fam"/>
</dbReference>
<sequence>MRVFLLEISKKKGVEVAFEALKRKKRCEQYLEELQGTLTVIETHREALENADTKASVLDTMKGTSDGLKKIHKDMNVVDVHKLMDDIVDQNDPNRIASAISGGYISNDDVDKEELVKELEKLEQGELNKDLLNVGPATNIPEVPSTDLPTTSKDKEKKKAKPVAADDMDDDPDMKELMQWAN</sequence>
<dbReference type="Gene3D" id="1.10.287.1060">
    <property type="entry name" value="ESAT-6-like"/>
    <property type="match status" value="1"/>
</dbReference>
<dbReference type="PANTHER" id="PTHR22761">
    <property type="entry name" value="CHARGED MULTIVESICULAR BODY PROTEIN"/>
    <property type="match status" value="1"/>
</dbReference>
<dbReference type="PANTHER" id="PTHR22761:SF10">
    <property type="entry name" value="GH13992P"/>
    <property type="match status" value="1"/>
</dbReference>
<evidence type="ECO:0000256" key="4">
    <source>
        <dbReference type="SAM" id="MobiDB-lite"/>
    </source>
</evidence>
<name>A0A1J1IUV2_9DIPT</name>
<comment type="similarity">
    <text evidence="2">Belongs to the SNF7 family.</text>
</comment>
<evidence type="ECO:0000256" key="2">
    <source>
        <dbReference type="ARBA" id="ARBA00006190"/>
    </source>
</evidence>
<evidence type="ECO:0000256" key="3">
    <source>
        <dbReference type="ARBA" id="ARBA00022753"/>
    </source>
</evidence>
<dbReference type="Proteomes" id="UP000183832">
    <property type="component" value="Unassembled WGS sequence"/>
</dbReference>
<evidence type="ECO:0000256" key="1">
    <source>
        <dbReference type="ARBA" id="ARBA00004177"/>
    </source>
</evidence>
<comment type="subcellular location">
    <subcellularLocation>
        <location evidence="1">Endosome</location>
    </subcellularLocation>
</comment>
<organism evidence="6 7">
    <name type="scientific">Clunio marinus</name>
    <dbReference type="NCBI Taxonomy" id="568069"/>
    <lineage>
        <taxon>Eukaryota</taxon>
        <taxon>Metazoa</taxon>
        <taxon>Ecdysozoa</taxon>
        <taxon>Arthropoda</taxon>
        <taxon>Hexapoda</taxon>
        <taxon>Insecta</taxon>
        <taxon>Pterygota</taxon>
        <taxon>Neoptera</taxon>
        <taxon>Endopterygota</taxon>
        <taxon>Diptera</taxon>
        <taxon>Nematocera</taxon>
        <taxon>Chironomoidea</taxon>
        <taxon>Chironomidae</taxon>
        <taxon>Clunio</taxon>
    </lineage>
</organism>
<dbReference type="EMBL" id="CVRI01000059">
    <property type="protein sequence ID" value="CRL03482.1"/>
    <property type="molecule type" value="Genomic_DNA"/>
</dbReference>
<dbReference type="GO" id="GO:0005771">
    <property type="term" value="C:multivesicular body"/>
    <property type="evidence" value="ECO:0007669"/>
    <property type="project" value="TreeGrafter"/>
</dbReference>
<dbReference type="GO" id="GO:0006900">
    <property type="term" value="P:vesicle budding from membrane"/>
    <property type="evidence" value="ECO:0007669"/>
    <property type="project" value="TreeGrafter"/>
</dbReference>
<dbReference type="AlphaFoldDB" id="A0A1J1IUV2"/>
<gene>
    <name evidence="6" type="ORF">CLUMA_CG016571</name>
</gene>
<proteinExistence type="inferred from homology"/>
<evidence type="ECO:0000259" key="5">
    <source>
        <dbReference type="PROSITE" id="PS51179"/>
    </source>
</evidence>
<protein>
    <submittedName>
        <fullName evidence="6">CLUMA_CG016571, isoform A</fullName>
    </submittedName>
</protein>
<dbReference type="Pfam" id="PF03357">
    <property type="entry name" value="Snf7"/>
    <property type="match status" value="1"/>
</dbReference>
<dbReference type="GO" id="GO:0000815">
    <property type="term" value="C:ESCRT III complex"/>
    <property type="evidence" value="ECO:0007669"/>
    <property type="project" value="TreeGrafter"/>
</dbReference>
<dbReference type="InterPro" id="IPR000327">
    <property type="entry name" value="POU_dom"/>
</dbReference>
<feature type="domain" description="POU-specific" evidence="5">
    <location>
        <begin position="169"/>
        <end position="182"/>
    </location>
</feature>
<dbReference type="OrthoDB" id="5592979at2759"/>
<dbReference type="STRING" id="568069.A0A1J1IUV2"/>
<evidence type="ECO:0000313" key="6">
    <source>
        <dbReference type="EMBL" id="CRL03482.1"/>
    </source>
</evidence>
<keyword evidence="7" id="KW-1185">Reference proteome</keyword>
<evidence type="ECO:0000313" key="7">
    <source>
        <dbReference type="Proteomes" id="UP000183832"/>
    </source>
</evidence>
<keyword evidence="3" id="KW-0967">Endosome</keyword>
<dbReference type="PROSITE" id="PS51179">
    <property type="entry name" value="POU_3"/>
    <property type="match status" value="1"/>
</dbReference>
<feature type="region of interest" description="Disordered" evidence="4">
    <location>
        <begin position="130"/>
        <end position="182"/>
    </location>
</feature>
<reference evidence="6 7" key="1">
    <citation type="submission" date="2015-04" db="EMBL/GenBank/DDBJ databases">
        <authorList>
            <person name="Syromyatnikov M.Y."/>
            <person name="Popov V.N."/>
        </authorList>
    </citation>
    <scope>NUCLEOTIDE SEQUENCE [LARGE SCALE GENOMIC DNA]</scope>
</reference>
<dbReference type="GO" id="GO:0009898">
    <property type="term" value="C:cytoplasmic side of plasma membrane"/>
    <property type="evidence" value="ECO:0007669"/>
    <property type="project" value="TreeGrafter"/>
</dbReference>
<accession>A0A1J1IUV2</accession>
<dbReference type="GO" id="GO:0032511">
    <property type="term" value="P:late endosome to vacuole transport via multivesicular body sorting pathway"/>
    <property type="evidence" value="ECO:0007669"/>
    <property type="project" value="TreeGrafter"/>
</dbReference>